<keyword evidence="2" id="KW-0813">Transport</keyword>
<evidence type="ECO:0000256" key="2">
    <source>
        <dbReference type="ARBA" id="ARBA00022448"/>
    </source>
</evidence>
<organism evidence="9 10">
    <name type="scientific">Magnetospirillum fulvum</name>
    <name type="common">Rhodospirillum fulvum</name>
    <dbReference type="NCBI Taxonomy" id="1082"/>
    <lineage>
        <taxon>Bacteria</taxon>
        <taxon>Pseudomonadati</taxon>
        <taxon>Pseudomonadota</taxon>
        <taxon>Alphaproteobacteria</taxon>
        <taxon>Rhodospirillales</taxon>
        <taxon>Rhodospirillaceae</taxon>
        <taxon>Magnetospirillum</taxon>
    </lineage>
</organism>
<keyword evidence="3" id="KW-0812">Transmembrane</keyword>
<evidence type="ECO:0000256" key="7">
    <source>
        <dbReference type="SAM" id="SignalP"/>
    </source>
</evidence>
<dbReference type="Gene3D" id="3.55.50.30">
    <property type="match status" value="1"/>
</dbReference>
<evidence type="ECO:0000259" key="8">
    <source>
        <dbReference type="SMART" id="SM00965"/>
    </source>
</evidence>
<proteinExistence type="predicted"/>
<keyword evidence="4" id="KW-1133">Transmembrane helix</keyword>
<accession>A0A1H6JF40</accession>
<feature type="domain" description="Secretin/TonB short N-terminal" evidence="8">
    <location>
        <begin position="51"/>
        <end position="102"/>
    </location>
</feature>
<protein>
    <submittedName>
        <fullName evidence="9">TonB family C-terminal domain-containing protein</fullName>
    </submittedName>
</protein>
<dbReference type="Proteomes" id="UP000182983">
    <property type="component" value="Unassembled WGS sequence"/>
</dbReference>
<feature type="chain" id="PRO_5010165631" evidence="7">
    <location>
        <begin position="22"/>
        <end position="229"/>
    </location>
</feature>
<evidence type="ECO:0000256" key="6">
    <source>
        <dbReference type="ARBA" id="ARBA00023237"/>
    </source>
</evidence>
<gene>
    <name evidence="9" type="ORF">SAMN04244559_03136</name>
</gene>
<keyword evidence="6" id="KW-0998">Cell outer membrane</keyword>
<sequence length="229" mass="24027">MVRSRFFAIAAACLVSASALAEPQVGERYAFDLPAQPLDTALAVFCEVTGSQVLYESAHTAGRRTAPLRGSFTREEALRQLLDGTGLAARGTVSEAFTLVPGEPPPSQPSDHRAPPALPLDLPRMWRPFAAFLGAAQADIVAALCEAALLSPGMGTLSVRFRIAPSGDIAPVRLLHSSGNRLWDDAVVAALNRVTLGPPPRDLPQPITLSIGGGSDGEAVCPSATLRRD</sequence>
<evidence type="ECO:0000256" key="5">
    <source>
        <dbReference type="ARBA" id="ARBA00023136"/>
    </source>
</evidence>
<evidence type="ECO:0000256" key="1">
    <source>
        <dbReference type="ARBA" id="ARBA00004167"/>
    </source>
</evidence>
<dbReference type="RefSeq" id="WP_074770235.1">
    <property type="nucleotide sequence ID" value="NZ_FNWO01000016.1"/>
</dbReference>
<keyword evidence="7" id="KW-0732">Signal</keyword>
<dbReference type="GO" id="GO:0019867">
    <property type="term" value="C:outer membrane"/>
    <property type="evidence" value="ECO:0007669"/>
    <property type="project" value="InterPro"/>
</dbReference>
<evidence type="ECO:0000256" key="3">
    <source>
        <dbReference type="ARBA" id="ARBA00022692"/>
    </source>
</evidence>
<keyword evidence="5" id="KW-0472">Membrane</keyword>
<dbReference type="InterPro" id="IPR011662">
    <property type="entry name" value="Secretin/TonB_short_N"/>
</dbReference>
<evidence type="ECO:0000256" key="4">
    <source>
        <dbReference type="ARBA" id="ARBA00022989"/>
    </source>
</evidence>
<dbReference type="EMBL" id="FNWO01000016">
    <property type="protein sequence ID" value="SEH60497.1"/>
    <property type="molecule type" value="Genomic_DNA"/>
</dbReference>
<evidence type="ECO:0000313" key="9">
    <source>
        <dbReference type="EMBL" id="SEH60497.1"/>
    </source>
</evidence>
<dbReference type="SMART" id="SM00965">
    <property type="entry name" value="STN"/>
    <property type="match status" value="1"/>
</dbReference>
<dbReference type="InterPro" id="IPR006260">
    <property type="entry name" value="TonB/TolA_C"/>
</dbReference>
<dbReference type="SUPFAM" id="SSF74653">
    <property type="entry name" value="TolA/TonB C-terminal domain"/>
    <property type="match status" value="1"/>
</dbReference>
<dbReference type="AlphaFoldDB" id="A0A1H6JF40"/>
<dbReference type="NCBIfam" id="TIGR01352">
    <property type="entry name" value="tonB_Cterm"/>
    <property type="match status" value="1"/>
</dbReference>
<evidence type="ECO:0000313" key="10">
    <source>
        <dbReference type="Proteomes" id="UP000182983"/>
    </source>
</evidence>
<dbReference type="Gene3D" id="3.30.1150.10">
    <property type="match status" value="1"/>
</dbReference>
<name>A0A1H6JF40_MAGFU</name>
<comment type="subcellular location">
    <subcellularLocation>
        <location evidence="1">Membrane</location>
        <topology evidence="1">Single-pass membrane protein</topology>
    </subcellularLocation>
</comment>
<feature type="signal peptide" evidence="7">
    <location>
        <begin position="1"/>
        <end position="21"/>
    </location>
</feature>
<keyword evidence="10" id="KW-1185">Reference proteome</keyword>
<dbReference type="OrthoDB" id="9760494at2"/>
<reference evidence="10" key="1">
    <citation type="submission" date="2016-10" db="EMBL/GenBank/DDBJ databases">
        <authorList>
            <person name="Varghese N."/>
            <person name="Submissions S."/>
        </authorList>
    </citation>
    <scope>NUCLEOTIDE SEQUENCE [LARGE SCALE GENOMIC DNA]</scope>
    <source>
        <strain evidence="10">DSM 13234</strain>
    </source>
</reference>
<dbReference type="Pfam" id="PF13103">
    <property type="entry name" value="TonB_2"/>
    <property type="match status" value="1"/>
</dbReference>